<reference evidence="2" key="1">
    <citation type="journal article" date="2019" name="Int. J. Syst. Evol. Microbiol.">
        <title>The Global Catalogue of Microorganisms (GCM) 10K type strain sequencing project: providing services to taxonomists for standard genome sequencing and annotation.</title>
        <authorList>
            <consortium name="The Broad Institute Genomics Platform"/>
            <consortium name="The Broad Institute Genome Sequencing Center for Infectious Disease"/>
            <person name="Wu L."/>
            <person name="Ma J."/>
        </authorList>
    </citation>
    <scope>NUCLEOTIDE SEQUENCE [LARGE SCALE GENOMIC DNA]</scope>
    <source>
        <strain evidence="2">CCM 7224</strain>
    </source>
</reference>
<proteinExistence type="predicted"/>
<sequence length="64" mass="7297">MTAFCTGRRPEPGTVFTFTAKDTRPKFYRLHGRRMGLCPACHRIVPVLTRGSLTLLRHRVRAAN</sequence>
<protein>
    <submittedName>
        <fullName evidence="1">Uncharacterized protein</fullName>
    </submittedName>
</protein>
<accession>A0ABV9UXC8</accession>
<evidence type="ECO:0000313" key="2">
    <source>
        <dbReference type="Proteomes" id="UP001595834"/>
    </source>
</evidence>
<dbReference type="Proteomes" id="UP001595834">
    <property type="component" value="Unassembled WGS sequence"/>
</dbReference>
<gene>
    <name evidence="1" type="ORF">ACFPFX_32865</name>
</gene>
<keyword evidence="2" id="KW-1185">Reference proteome</keyword>
<name>A0ABV9UXC8_9ACTN</name>
<organism evidence="1 2">
    <name type="scientific">Streptomyces mauvecolor</name>
    <dbReference type="NCBI Taxonomy" id="58345"/>
    <lineage>
        <taxon>Bacteria</taxon>
        <taxon>Bacillati</taxon>
        <taxon>Actinomycetota</taxon>
        <taxon>Actinomycetes</taxon>
        <taxon>Kitasatosporales</taxon>
        <taxon>Streptomycetaceae</taxon>
        <taxon>Streptomyces</taxon>
    </lineage>
</organism>
<comment type="caution">
    <text evidence="1">The sequence shown here is derived from an EMBL/GenBank/DDBJ whole genome shotgun (WGS) entry which is preliminary data.</text>
</comment>
<evidence type="ECO:0000313" key="1">
    <source>
        <dbReference type="EMBL" id="MFC4961093.1"/>
    </source>
</evidence>
<dbReference type="EMBL" id="JBHSIZ010000042">
    <property type="protein sequence ID" value="MFC4961093.1"/>
    <property type="molecule type" value="Genomic_DNA"/>
</dbReference>
<dbReference type="RefSeq" id="WP_344380673.1">
    <property type="nucleotide sequence ID" value="NZ_BAAASQ010000052.1"/>
</dbReference>